<gene>
    <name evidence="7" type="ORF">L1049_011902</name>
</gene>
<reference evidence="7 8" key="1">
    <citation type="journal article" date="2024" name="Plant J.">
        <title>Genome sequences and population genomics reveal climatic adaptation and genomic divergence between two closely related sweetgum species.</title>
        <authorList>
            <person name="Xu W.Q."/>
            <person name="Ren C.Q."/>
            <person name="Zhang X.Y."/>
            <person name="Comes H.P."/>
            <person name="Liu X.H."/>
            <person name="Li Y.G."/>
            <person name="Kettle C.J."/>
            <person name="Jalonen R."/>
            <person name="Gaisberger H."/>
            <person name="Ma Y.Z."/>
            <person name="Qiu Y.X."/>
        </authorList>
    </citation>
    <scope>NUCLEOTIDE SEQUENCE [LARGE SCALE GENOMIC DNA]</scope>
    <source>
        <strain evidence="7">Hangzhou</strain>
    </source>
</reference>
<sequence length="379" mass="43013">MPHRTILLFSLLSLCLLYFLLPLPPKPTFFHHHHQIFSRFPNPLNPCPPPPRIAYFIAGSNGDVARILRLVHALYHPRNQYLLHLDLRVSKQEREKLAILVGSVEYFVAADNVNVVGKANSVNNEGSTPLALVLHGAAMLLRYCEDWDWFVNLDASDYPLISQDDFLHILSYVPRSLNFIEHTGNISRAEYQRIIQIIVDPGLYLGIKGSPHVILSRKLIEFSILGWDNLPRTLLLYFSNTKFSRRGYFQTLACNSKEFSDRVINSNLRFTALDNTTQKERQNLRLSDLNKMLGSGAAFAGKFSPNDPVLDMIDSLVLHRNQGMISPGGWCLGRTGRGRDPCQQWGDTNILRPGPAGKRFEKLLLRLMANMTLHSNICI</sequence>
<protein>
    <submittedName>
        <fullName evidence="7">Uncharacterized protein</fullName>
    </submittedName>
</protein>
<keyword evidence="4" id="KW-0472">Membrane</keyword>
<proteinExistence type="predicted"/>
<evidence type="ECO:0000256" key="6">
    <source>
        <dbReference type="SAM" id="SignalP"/>
    </source>
</evidence>
<keyword evidence="8" id="KW-1185">Reference proteome</keyword>
<name>A0AAP0RXW6_LIQFO</name>
<evidence type="ECO:0000256" key="2">
    <source>
        <dbReference type="ARBA" id="ARBA00022676"/>
    </source>
</evidence>
<dbReference type="Pfam" id="PF02485">
    <property type="entry name" value="Branch"/>
    <property type="match status" value="1"/>
</dbReference>
<dbReference type="InterPro" id="IPR003406">
    <property type="entry name" value="Glyco_trans_14"/>
</dbReference>
<comment type="subcellular location">
    <subcellularLocation>
        <location evidence="1">Membrane</location>
        <topology evidence="1">Single-pass type II membrane protein</topology>
    </subcellularLocation>
</comment>
<evidence type="ECO:0000313" key="8">
    <source>
        <dbReference type="Proteomes" id="UP001415857"/>
    </source>
</evidence>
<accession>A0AAP0RXW6</accession>
<evidence type="ECO:0000256" key="5">
    <source>
        <dbReference type="ARBA" id="ARBA00023180"/>
    </source>
</evidence>
<dbReference type="EMBL" id="JBBPBK010000006">
    <property type="protein sequence ID" value="KAK9283652.1"/>
    <property type="molecule type" value="Genomic_DNA"/>
</dbReference>
<keyword evidence="2" id="KW-0328">Glycosyltransferase</keyword>
<dbReference type="AlphaFoldDB" id="A0AAP0RXW6"/>
<evidence type="ECO:0000313" key="7">
    <source>
        <dbReference type="EMBL" id="KAK9283652.1"/>
    </source>
</evidence>
<feature type="signal peptide" evidence="6">
    <location>
        <begin position="1"/>
        <end position="22"/>
    </location>
</feature>
<evidence type="ECO:0000256" key="3">
    <source>
        <dbReference type="ARBA" id="ARBA00022679"/>
    </source>
</evidence>
<dbReference type="PANTHER" id="PTHR45719:SF31">
    <property type="entry name" value="BETA-GLUCURONOSYLTRANSFERASE GLCAT14A-LIKE ISOFORM X1"/>
    <property type="match status" value="1"/>
</dbReference>
<keyword evidence="5" id="KW-0325">Glycoprotein</keyword>
<dbReference type="PANTHER" id="PTHR45719">
    <property type="entry name" value="GLYCOSYLTRANSFERASE"/>
    <property type="match status" value="1"/>
</dbReference>
<evidence type="ECO:0000256" key="1">
    <source>
        <dbReference type="ARBA" id="ARBA00004606"/>
    </source>
</evidence>
<dbReference type="GO" id="GO:0015020">
    <property type="term" value="F:glucuronosyltransferase activity"/>
    <property type="evidence" value="ECO:0007669"/>
    <property type="project" value="InterPro"/>
</dbReference>
<organism evidence="7 8">
    <name type="scientific">Liquidambar formosana</name>
    <name type="common">Formosan gum</name>
    <dbReference type="NCBI Taxonomy" id="63359"/>
    <lineage>
        <taxon>Eukaryota</taxon>
        <taxon>Viridiplantae</taxon>
        <taxon>Streptophyta</taxon>
        <taxon>Embryophyta</taxon>
        <taxon>Tracheophyta</taxon>
        <taxon>Spermatophyta</taxon>
        <taxon>Magnoliopsida</taxon>
        <taxon>eudicotyledons</taxon>
        <taxon>Gunneridae</taxon>
        <taxon>Pentapetalae</taxon>
        <taxon>Saxifragales</taxon>
        <taxon>Altingiaceae</taxon>
        <taxon>Liquidambar</taxon>
    </lineage>
</organism>
<dbReference type="InterPro" id="IPR044610">
    <property type="entry name" value="GLCAT14A/B/C"/>
</dbReference>
<dbReference type="Proteomes" id="UP001415857">
    <property type="component" value="Unassembled WGS sequence"/>
</dbReference>
<feature type="chain" id="PRO_5042912186" evidence="6">
    <location>
        <begin position="23"/>
        <end position="379"/>
    </location>
</feature>
<dbReference type="GO" id="GO:0016020">
    <property type="term" value="C:membrane"/>
    <property type="evidence" value="ECO:0007669"/>
    <property type="project" value="UniProtKB-SubCell"/>
</dbReference>
<comment type="caution">
    <text evidence="7">The sequence shown here is derived from an EMBL/GenBank/DDBJ whole genome shotgun (WGS) entry which is preliminary data.</text>
</comment>
<keyword evidence="3" id="KW-0808">Transferase</keyword>
<evidence type="ECO:0000256" key="4">
    <source>
        <dbReference type="ARBA" id="ARBA00023136"/>
    </source>
</evidence>
<keyword evidence="6" id="KW-0732">Signal</keyword>